<dbReference type="FunFam" id="3.30.160.60:FF:000624">
    <property type="entry name" value="zinc finger protein 697"/>
    <property type="match status" value="1"/>
</dbReference>
<dbReference type="GO" id="GO:0005667">
    <property type="term" value="C:transcription regulator complex"/>
    <property type="evidence" value="ECO:0007669"/>
    <property type="project" value="TreeGrafter"/>
</dbReference>
<feature type="compositionally biased region" description="Low complexity" evidence="6">
    <location>
        <begin position="132"/>
        <end position="151"/>
    </location>
</feature>
<dbReference type="Pfam" id="PF00096">
    <property type="entry name" value="zf-C2H2"/>
    <property type="match status" value="2"/>
</dbReference>
<dbReference type="GO" id="GO:0000978">
    <property type="term" value="F:RNA polymerase II cis-regulatory region sequence-specific DNA binding"/>
    <property type="evidence" value="ECO:0007669"/>
    <property type="project" value="TreeGrafter"/>
</dbReference>
<dbReference type="GO" id="GO:0031519">
    <property type="term" value="C:PcG protein complex"/>
    <property type="evidence" value="ECO:0007669"/>
    <property type="project" value="TreeGrafter"/>
</dbReference>
<evidence type="ECO:0000256" key="6">
    <source>
        <dbReference type="SAM" id="MobiDB-lite"/>
    </source>
</evidence>
<dbReference type="PANTHER" id="PTHR14003:SF19">
    <property type="entry name" value="YY2 TRANSCRIPTION FACTOR"/>
    <property type="match status" value="1"/>
</dbReference>
<keyword evidence="1" id="KW-0479">Metal-binding</keyword>
<dbReference type="AlphaFoldDB" id="A0A077W5Q8"/>
<dbReference type="InterPro" id="IPR013087">
    <property type="entry name" value="Znf_C2H2_type"/>
</dbReference>
<dbReference type="SMART" id="SM00355">
    <property type="entry name" value="ZnF_C2H2"/>
    <property type="match status" value="2"/>
</dbReference>
<evidence type="ECO:0000256" key="5">
    <source>
        <dbReference type="PROSITE-ProRule" id="PRU00042"/>
    </source>
</evidence>
<dbReference type="EMBL" id="LK023313">
    <property type="protein sequence ID" value="CDS02732.1"/>
    <property type="molecule type" value="Genomic_DNA"/>
</dbReference>
<feature type="region of interest" description="Disordered" evidence="6">
    <location>
        <begin position="132"/>
        <end position="152"/>
    </location>
</feature>
<feature type="compositionally biased region" description="Low complexity" evidence="6">
    <location>
        <begin position="68"/>
        <end position="77"/>
    </location>
</feature>
<evidence type="ECO:0000259" key="7">
    <source>
        <dbReference type="PROSITE" id="PS50157"/>
    </source>
</evidence>
<dbReference type="SUPFAM" id="SSF57667">
    <property type="entry name" value="beta-beta-alpha zinc fingers"/>
    <property type="match status" value="2"/>
</dbReference>
<keyword evidence="3 5" id="KW-0863">Zinc-finger</keyword>
<evidence type="ECO:0000256" key="3">
    <source>
        <dbReference type="ARBA" id="ARBA00022771"/>
    </source>
</evidence>
<gene>
    <name evidence="8" type="ORF">LRAMOSA00136</name>
</gene>
<organism evidence="8">
    <name type="scientific">Lichtheimia ramosa</name>
    <dbReference type="NCBI Taxonomy" id="688394"/>
    <lineage>
        <taxon>Eukaryota</taxon>
        <taxon>Fungi</taxon>
        <taxon>Fungi incertae sedis</taxon>
        <taxon>Mucoromycota</taxon>
        <taxon>Mucoromycotina</taxon>
        <taxon>Mucoromycetes</taxon>
        <taxon>Mucorales</taxon>
        <taxon>Lichtheimiaceae</taxon>
        <taxon>Lichtheimia</taxon>
    </lineage>
</organism>
<keyword evidence="2" id="KW-0677">Repeat</keyword>
<dbReference type="InterPro" id="IPR036236">
    <property type="entry name" value="Znf_C2H2_sf"/>
</dbReference>
<dbReference type="GO" id="GO:0000981">
    <property type="term" value="F:DNA-binding transcription factor activity, RNA polymerase II-specific"/>
    <property type="evidence" value="ECO:0007669"/>
    <property type="project" value="TreeGrafter"/>
</dbReference>
<keyword evidence="4" id="KW-0862">Zinc</keyword>
<name>A0A077W5Q8_9FUNG</name>
<proteinExistence type="predicted"/>
<dbReference type="GO" id="GO:0008270">
    <property type="term" value="F:zinc ion binding"/>
    <property type="evidence" value="ECO:0007669"/>
    <property type="project" value="UniProtKB-KW"/>
</dbReference>
<dbReference type="OrthoDB" id="2281509at2759"/>
<dbReference type="PROSITE" id="PS50157">
    <property type="entry name" value="ZINC_FINGER_C2H2_2"/>
    <property type="match status" value="2"/>
</dbReference>
<dbReference type="FunFam" id="3.30.160.60:FF:002343">
    <property type="entry name" value="Zinc finger protein 33A"/>
    <property type="match status" value="1"/>
</dbReference>
<protein>
    <recommendedName>
        <fullName evidence="7">C2H2-type domain-containing protein</fullName>
    </recommendedName>
</protein>
<evidence type="ECO:0000256" key="1">
    <source>
        <dbReference type="ARBA" id="ARBA00022723"/>
    </source>
</evidence>
<sequence>MRTHTGEKPHVCEYPTCSKRFSDSSSLARHRRIHTGKKPYRCPAEDCSKGFVRKTALIQHMKQEHPVSGSNSSASSSDNEKRKSRIQWLPFLDERRHAMDQHQQRLGYSISNGYMDRYTVCDAWLEQQIHSPSSCSSSNSSSPSLSLANNPRWGAETRHNYHQHHHQQHVPSLFATAVAPPLTPPQHDRMMIDSSSTCSTNNTPYYHHTNTMMIPSSHHHPVKQQHLHHSASFLPTPVQSSCISLPSIVDLTSTPICNRRPFAFL</sequence>
<evidence type="ECO:0000256" key="2">
    <source>
        <dbReference type="ARBA" id="ARBA00022737"/>
    </source>
</evidence>
<dbReference type="PANTHER" id="PTHR14003">
    <property type="entry name" value="TRANSCRIPTIONAL REPRESSOR PROTEIN YY"/>
    <property type="match status" value="1"/>
</dbReference>
<accession>A0A077W5Q8</accession>
<evidence type="ECO:0000313" key="8">
    <source>
        <dbReference type="EMBL" id="CDS02732.1"/>
    </source>
</evidence>
<dbReference type="PROSITE" id="PS00028">
    <property type="entry name" value="ZINC_FINGER_C2H2_1"/>
    <property type="match status" value="2"/>
</dbReference>
<dbReference type="GO" id="GO:0000785">
    <property type="term" value="C:chromatin"/>
    <property type="evidence" value="ECO:0007669"/>
    <property type="project" value="TreeGrafter"/>
</dbReference>
<evidence type="ECO:0000256" key="4">
    <source>
        <dbReference type="ARBA" id="ARBA00022833"/>
    </source>
</evidence>
<feature type="domain" description="C2H2-type" evidence="7">
    <location>
        <begin position="40"/>
        <end position="65"/>
    </location>
</feature>
<feature type="region of interest" description="Disordered" evidence="6">
    <location>
        <begin position="62"/>
        <end position="82"/>
    </location>
</feature>
<reference evidence="8" key="1">
    <citation type="journal article" date="2014" name="Genome Announc.">
        <title>De novo whole-genome sequence and genome annotation of Lichtheimia ramosa.</title>
        <authorList>
            <person name="Linde J."/>
            <person name="Schwartze V."/>
            <person name="Binder U."/>
            <person name="Lass-Florl C."/>
            <person name="Voigt K."/>
            <person name="Horn F."/>
        </authorList>
    </citation>
    <scope>NUCLEOTIDE SEQUENCE</scope>
    <source>
        <strain evidence="8">JMRC FSU:6197</strain>
    </source>
</reference>
<dbReference type="Gene3D" id="3.30.160.60">
    <property type="entry name" value="Classic Zinc Finger"/>
    <property type="match status" value="2"/>
</dbReference>
<feature type="domain" description="C2H2-type" evidence="7">
    <location>
        <begin position="10"/>
        <end position="39"/>
    </location>
</feature>